<keyword evidence="5" id="KW-0479">Metal-binding</keyword>
<dbReference type="Gene3D" id="3.50.30.30">
    <property type="match status" value="1"/>
</dbReference>
<evidence type="ECO:0000256" key="9">
    <source>
        <dbReference type="ARBA" id="ARBA00023136"/>
    </source>
</evidence>
<keyword evidence="7" id="KW-0862">Zinc</keyword>
<dbReference type="PANTHER" id="PTHR47168:SF1">
    <property type="entry name" value="OS02G0798600 PROTEIN"/>
    <property type="match status" value="1"/>
</dbReference>
<organism evidence="14 15">
    <name type="scientific">Lentinus brumalis</name>
    <dbReference type="NCBI Taxonomy" id="2498619"/>
    <lineage>
        <taxon>Eukaryota</taxon>
        <taxon>Fungi</taxon>
        <taxon>Dikarya</taxon>
        <taxon>Basidiomycota</taxon>
        <taxon>Agaricomycotina</taxon>
        <taxon>Agaricomycetes</taxon>
        <taxon>Polyporales</taxon>
        <taxon>Polyporaceae</taxon>
        <taxon>Lentinus</taxon>
    </lineage>
</organism>
<dbReference type="FunFam" id="3.30.40.10:FF:000388">
    <property type="entry name" value="Putative RING zinc finger domain superfamily protein"/>
    <property type="match status" value="1"/>
</dbReference>
<evidence type="ECO:0000256" key="2">
    <source>
        <dbReference type="ARBA" id="ARBA00004167"/>
    </source>
</evidence>
<comment type="subcellular location">
    <subcellularLocation>
        <location evidence="2">Membrane</location>
        <topology evidence="2">Single-pass membrane protein</topology>
    </subcellularLocation>
</comment>
<evidence type="ECO:0000256" key="11">
    <source>
        <dbReference type="SAM" id="MobiDB-lite"/>
    </source>
</evidence>
<feature type="region of interest" description="Disordered" evidence="11">
    <location>
        <begin position="394"/>
        <end position="450"/>
    </location>
</feature>
<evidence type="ECO:0000313" key="15">
    <source>
        <dbReference type="Proteomes" id="UP000256964"/>
    </source>
</evidence>
<feature type="region of interest" description="Disordered" evidence="11">
    <location>
        <begin position="303"/>
        <end position="336"/>
    </location>
</feature>
<feature type="compositionally biased region" description="Polar residues" evidence="11">
    <location>
        <begin position="323"/>
        <end position="334"/>
    </location>
</feature>
<evidence type="ECO:0000256" key="4">
    <source>
        <dbReference type="ARBA" id="ARBA00022692"/>
    </source>
</evidence>
<dbReference type="AlphaFoldDB" id="A0A371CQT4"/>
<evidence type="ECO:0000313" key="14">
    <source>
        <dbReference type="EMBL" id="RDX42646.1"/>
    </source>
</evidence>
<sequence>MAGVLYILRCHQRSAAGLCTLSMINVLLVLALSSPLLPHAASHPVDWLRKFNPGSRDDSSWLWSWAWASDGSVSIVDRSPPVTFPARPASFGAELTDPLLGYVIPLSSFTAPCPPGTSNSTYSFEADPVYGCPELCISGPHEPERTDTWIALVQRGGCPFVEKARQAQRLGAKAVVVGGDRENPDALLNMFSERDASDVKIAATYIKYWDYVQLSSMIANSNTTHSGLKTLSLLINTEYSAWEWYSPIITFIIILLLPSLLTFLTLLVHRIRAARAAQRDRAPESVVHNFPWRVWTGNGWEKHEPPFTPSNPPARGEVDLEQGQETPLASTSHDQPLPAWVEEQMECAICLEMFVKGDRVRELPCYHLFHVDEIDEWLINKKKLCPICKTDVTQPHPSPAAHNAYPPQDDAPHEPSPNQPTTSRSPSSSVESDERTPLLQTPSSEHRAST</sequence>
<dbReference type="InterPro" id="IPR051653">
    <property type="entry name" value="E3_ligase_sorting_rcpt"/>
</dbReference>
<dbReference type="Gene3D" id="3.30.40.10">
    <property type="entry name" value="Zinc/RING finger domain, C3HC4 (zinc finger)"/>
    <property type="match status" value="1"/>
</dbReference>
<reference evidence="14 15" key="1">
    <citation type="journal article" date="2018" name="Biotechnol. Biofuels">
        <title>Integrative visual omics of the white-rot fungus Polyporus brumalis exposes the biotechnological potential of its oxidative enzymes for delignifying raw plant biomass.</title>
        <authorList>
            <person name="Miyauchi S."/>
            <person name="Rancon A."/>
            <person name="Drula E."/>
            <person name="Hage H."/>
            <person name="Chaduli D."/>
            <person name="Favel A."/>
            <person name="Grisel S."/>
            <person name="Henrissat B."/>
            <person name="Herpoel-Gimbert I."/>
            <person name="Ruiz-Duenas F.J."/>
            <person name="Chevret D."/>
            <person name="Hainaut M."/>
            <person name="Lin J."/>
            <person name="Wang M."/>
            <person name="Pangilinan J."/>
            <person name="Lipzen A."/>
            <person name="Lesage-Meessen L."/>
            <person name="Navarro D."/>
            <person name="Riley R."/>
            <person name="Grigoriev I.V."/>
            <person name="Zhou S."/>
            <person name="Raouche S."/>
            <person name="Rosso M.N."/>
        </authorList>
    </citation>
    <scope>NUCLEOTIDE SEQUENCE [LARGE SCALE GENOMIC DNA]</scope>
    <source>
        <strain evidence="14 15">BRFM 1820</strain>
    </source>
</reference>
<evidence type="ECO:0000256" key="8">
    <source>
        <dbReference type="ARBA" id="ARBA00022989"/>
    </source>
</evidence>
<keyword evidence="9 12" id="KW-0472">Membrane</keyword>
<dbReference type="GO" id="GO:0016020">
    <property type="term" value="C:membrane"/>
    <property type="evidence" value="ECO:0007669"/>
    <property type="project" value="UniProtKB-SubCell"/>
</dbReference>
<dbReference type="GO" id="GO:0008270">
    <property type="term" value="F:zinc ion binding"/>
    <property type="evidence" value="ECO:0007669"/>
    <property type="project" value="UniProtKB-KW"/>
</dbReference>
<evidence type="ECO:0000256" key="1">
    <source>
        <dbReference type="ARBA" id="ARBA00000900"/>
    </source>
</evidence>
<dbReference type="SMART" id="SM00184">
    <property type="entry name" value="RING"/>
    <property type="match status" value="1"/>
</dbReference>
<dbReference type="Pfam" id="PF13639">
    <property type="entry name" value="zf-RING_2"/>
    <property type="match status" value="1"/>
</dbReference>
<comment type="catalytic activity">
    <reaction evidence="1">
        <text>S-ubiquitinyl-[E2 ubiquitin-conjugating enzyme]-L-cysteine + [acceptor protein]-L-lysine = [E2 ubiquitin-conjugating enzyme]-L-cysteine + N(6)-ubiquitinyl-[acceptor protein]-L-lysine.</text>
        <dbReference type="EC" id="2.3.2.27"/>
    </reaction>
</comment>
<gene>
    <name evidence="14" type="ORF">OH76DRAFT_1448163</name>
</gene>
<dbReference type="Proteomes" id="UP000256964">
    <property type="component" value="Unassembled WGS sequence"/>
</dbReference>
<dbReference type="SUPFAM" id="SSF57850">
    <property type="entry name" value="RING/U-box"/>
    <property type="match status" value="1"/>
</dbReference>
<dbReference type="PANTHER" id="PTHR47168">
    <property type="entry name" value="RING ZINC FINGER DOMAIN SUPERFAMILY PROTEIN-RELATED"/>
    <property type="match status" value="1"/>
</dbReference>
<feature type="compositionally biased region" description="Low complexity" evidence="11">
    <location>
        <begin position="419"/>
        <end position="430"/>
    </location>
</feature>
<evidence type="ECO:0000256" key="6">
    <source>
        <dbReference type="ARBA" id="ARBA00022771"/>
    </source>
</evidence>
<dbReference type="OrthoDB" id="8062037at2759"/>
<keyword evidence="8 12" id="KW-1133">Transmembrane helix</keyword>
<dbReference type="EMBL" id="KZ857480">
    <property type="protein sequence ID" value="RDX42646.1"/>
    <property type="molecule type" value="Genomic_DNA"/>
</dbReference>
<protein>
    <recommendedName>
        <fullName evidence="3">RING-type E3 ubiquitin transferase</fullName>
        <ecNumber evidence="3">2.3.2.27</ecNumber>
    </recommendedName>
</protein>
<evidence type="ECO:0000256" key="7">
    <source>
        <dbReference type="ARBA" id="ARBA00022833"/>
    </source>
</evidence>
<dbReference type="EC" id="2.3.2.27" evidence="3"/>
<keyword evidence="15" id="KW-1185">Reference proteome</keyword>
<evidence type="ECO:0000256" key="10">
    <source>
        <dbReference type="PROSITE-ProRule" id="PRU00175"/>
    </source>
</evidence>
<dbReference type="Pfam" id="PF02225">
    <property type="entry name" value="PA"/>
    <property type="match status" value="1"/>
</dbReference>
<proteinExistence type="predicted"/>
<keyword evidence="6 10" id="KW-0863">Zinc-finger</keyword>
<name>A0A371CQT4_9APHY</name>
<evidence type="ECO:0000259" key="13">
    <source>
        <dbReference type="PROSITE" id="PS50089"/>
    </source>
</evidence>
<feature type="transmembrane region" description="Helical" evidence="12">
    <location>
        <begin position="244"/>
        <end position="268"/>
    </location>
</feature>
<feature type="domain" description="RING-type" evidence="13">
    <location>
        <begin position="347"/>
        <end position="389"/>
    </location>
</feature>
<evidence type="ECO:0000256" key="5">
    <source>
        <dbReference type="ARBA" id="ARBA00022723"/>
    </source>
</evidence>
<dbReference type="InterPro" id="IPR013083">
    <property type="entry name" value="Znf_RING/FYVE/PHD"/>
</dbReference>
<dbReference type="InterPro" id="IPR001841">
    <property type="entry name" value="Znf_RING"/>
</dbReference>
<dbReference type="InterPro" id="IPR046450">
    <property type="entry name" value="PA_dom_sf"/>
</dbReference>
<dbReference type="InterPro" id="IPR003137">
    <property type="entry name" value="PA_domain"/>
</dbReference>
<dbReference type="STRING" id="139420.A0A371CQT4"/>
<dbReference type="PROSITE" id="PS50089">
    <property type="entry name" value="ZF_RING_2"/>
    <property type="match status" value="1"/>
</dbReference>
<dbReference type="SUPFAM" id="SSF52025">
    <property type="entry name" value="PA domain"/>
    <property type="match status" value="1"/>
</dbReference>
<evidence type="ECO:0000256" key="12">
    <source>
        <dbReference type="SAM" id="Phobius"/>
    </source>
</evidence>
<keyword evidence="4 12" id="KW-0812">Transmembrane</keyword>
<evidence type="ECO:0000256" key="3">
    <source>
        <dbReference type="ARBA" id="ARBA00012483"/>
    </source>
</evidence>
<dbReference type="GO" id="GO:0061630">
    <property type="term" value="F:ubiquitin protein ligase activity"/>
    <property type="evidence" value="ECO:0007669"/>
    <property type="project" value="UniProtKB-EC"/>
</dbReference>
<accession>A0A371CQT4</accession>